<dbReference type="PANTHER" id="PTHR43546">
    <property type="entry name" value="UPF0173 METAL-DEPENDENT HYDROLASE MJ1163-RELATED"/>
    <property type="match status" value="1"/>
</dbReference>
<proteinExistence type="inferred from homology"/>
<dbReference type="SUPFAM" id="SSF56281">
    <property type="entry name" value="Metallo-hydrolase/oxidoreductase"/>
    <property type="match status" value="1"/>
</dbReference>
<keyword evidence="3" id="KW-0378">Hydrolase</keyword>
<dbReference type="InterPro" id="IPR050114">
    <property type="entry name" value="UPF0173_UPF0282_UlaG_hydrolase"/>
</dbReference>
<gene>
    <name evidence="3" type="ORF">ENM78_04985</name>
</gene>
<dbReference type="InterPro" id="IPR014426">
    <property type="entry name" value="UPF0282_hydrls"/>
</dbReference>
<evidence type="ECO:0000256" key="1">
    <source>
        <dbReference type="HAMAP-Rule" id="MF_01406"/>
    </source>
</evidence>
<reference evidence="3" key="1">
    <citation type="journal article" date="2020" name="mSystems">
        <title>Genome- and Community-Level Interaction Insights into Carbon Utilization and Element Cycling Functions of Hydrothermarchaeota in Hydrothermal Sediment.</title>
        <authorList>
            <person name="Zhou Z."/>
            <person name="Liu Y."/>
            <person name="Xu W."/>
            <person name="Pan J."/>
            <person name="Luo Z.H."/>
            <person name="Li M."/>
        </authorList>
    </citation>
    <scope>NUCLEOTIDE SEQUENCE [LARGE SCALE GENOMIC DNA]</scope>
    <source>
        <strain evidence="3">SpSt-1116</strain>
    </source>
</reference>
<dbReference type="HAMAP" id="MF_01406">
    <property type="entry name" value="UPF0282"/>
    <property type="match status" value="1"/>
</dbReference>
<protein>
    <recommendedName>
        <fullName evidence="1">UPF0282 protein ENM78_04985</fullName>
    </recommendedName>
</protein>
<dbReference type="InterPro" id="IPR036866">
    <property type="entry name" value="RibonucZ/Hydroxyglut_hydro"/>
</dbReference>
<accession>A0A7J3ZL48</accession>
<comment type="similarity">
    <text evidence="1">Belongs to the UPF0282 family.</text>
</comment>
<dbReference type="AlphaFoldDB" id="A0A7J3ZL48"/>
<sequence>MLKAETCLEGWTAVSLLEKAGMDLVWFDSMGAKSASVVVSTSRGKVVVDPGVAEMQPSYPLPLEEKLALRRRAARKIEEAVLKAVAIFITHYHYDHHMLPGDPDLERGGQIWLGKTLVLKNPNMYINESQWERSRLFIEEILRLAGASIKTYTTEPGRTEFDDPVEKLGMALSRDFGGYQQRREELLRRGKRWFSRLAAELWGRGPWIREIVLKNKVVATWGDGRVFEFGDTTIQALEPWFHGIEYDRTGWVLPLLVKRGSYRIFYTSDVMGPQIEDYAEYIAKIKPDVLILDGPPTYLFPYMINRVNLKRAIDSAIVLVNSGIKLVIYDHHLLREKRWRERVKPVFIEARKTGAEVLTAAEYAGRRPLIDTL</sequence>
<organism evidence="3">
    <name type="scientific">Fervidicoccus fontis</name>
    <dbReference type="NCBI Taxonomy" id="683846"/>
    <lineage>
        <taxon>Archaea</taxon>
        <taxon>Thermoproteota</taxon>
        <taxon>Thermoprotei</taxon>
        <taxon>Fervidicoccales</taxon>
        <taxon>Fervidicoccaceae</taxon>
        <taxon>Fervidicoccus</taxon>
    </lineage>
</organism>
<dbReference type="Pfam" id="PF00753">
    <property type="entry name" value="Lactamase_B"/>
    <property type="match status" value="1"/>
</dbReference>
<evidence type="ECO:0000259" key="2">
    <source>
        <dbReference type="Pfam" id="PF00753"/>
    </source>
</evidence>
<evidence type="ECO:0000313" key="3">
    <source>
        <dbReference type="EMBL" id="HHQ80783.1"/>
    </source>
</evidence>
<dbReference type="InterPro" id="IPR001279">
    <property type="entry name" value="Metallo-B-lactamas"/>
</dbReference>
<dbReference type="PANTHER" id="PTHR43546:SF4">
    <property type="entry name" value="UPF0282 PROTEIN MJ1629"/>
    <property type="match status" value="1"/>
</dbReference>
<feature type="domain" description="Metallo-beta-lactamase" evidence="2">
    <location>
        <begin position="35"/>
        <end position="96"/>
    </location>
</feature>
<name>A0A7J3ZL48_9CREN</name>
<comment type="caution">
    <text evidence="3">The sequence shown here is derived from an EMBL/GenBank/DDBJ whole genome shotgun (WGS) entry which is preliminary data.</text>
</comment>
<dbReference type="EMBL" id="DRZC01000072">
    <property type="protein sequence ID" value="HHQ80783.1"/>
    <property type="molecule type" value="Genomic_DNA"/>
</dbReference>
<dbReference type="GO" id="GO:0016787">
    <property type="term" value="F:hydrolase activity"/>
    <property type="evidence" value="ECO:0007669"/>
    <property type="project" value="UniProtKB-KW"/>
</dbReference>
<dbReference type="Gene3D" id="3.60.15.10">
    <property type="entry name" value="Ribonuclease Z/Hydroxyacylglutathione hydrolase-like"/>
    <property type="match status" value="1"/>
</dbReference>